<evidence type="ECO:0000256" key="5">
    <source>
        <dbReference type="ARBA" id="ARBA00023157"/>
    </source>
</evidence>
<dbReference type="Proteomes" id="UP001159363">
    <property type="component" value="Chromosome 5"/>
</dbReference>
<feature type="domain" description="Peptidase S1" evidence="7">
    <location>
        <begin position="43"/>
        <end position="265"/>
    </location>
</feature>
<keyword evidence="9" id="KW-1185">Reference proteome</keyword>
<name>A0ABQ9H997_9NEOP</name>
<dbReference type="PROSITE" id="PS00135">
    <property type="entry name" value="TRYPSIN_SER"/>
    <property type="match status" value="1"/>
</dbReference>
<dbReference type="PRINTS" id="PR00722">
    <property type="entry name" value="CHYMOTRYPSIN"/>
</dbReference>
<organism evidence="8 9">
    <name type="scientific">Dryococelus australis</name>
    <dbReference type="NCBI Taxonomy" id="614101"/>
    <lineage>
        <taxon>Eukaryota</taxon>
        <taxon>Metazoa</taxon>
        <taxon>Ecdysozoa</taxon>
        <taxon>Arthropoda</taxon>
        <taxon>Hexapoda</taxon>
        <taxon>Insecta</taxon>
        <taxon>Pterygota</taxon>
        <taxon>Neoptera</taxon>
        <taxon>Polyneoptera</taxon>
        <taxon>Phasmatodea</taxon>
        <taxon>Verophasmatodea</taxon>
        <taxon>Anareolatae</taxon>
        <taxon>Phasmatidae</taxon>
        <taxon>Eurycanthinae</taxon>
        <taxon>Dryococelus</taxon>
    </lineage>
</organism>
<dbReference type="PROSITE" id="PS50240">
    <property type="entry name" value="TRYPSIN_DOM"/>
    <property type="match status" value="1"/>
</dbReference>
<keyword evidence="3 6" id="KW-0378">Hydrolase</keyword>
<evidence type="ECO:0000256" key="4">
    <source>
        <dbReference type="ARBA" id="ARBA00022825"/>
    </source>
</evidence>
<accession>A0ABQ9H997</accession>
<dbReference type="CDD" id="cd00190">
    <property type="entry name" value="Tryp_SPc"/>
    <property type="match status" value="1"/>
</dbReference>
<dbReference type="PANTHER" id="PTHR24276">
    <property type="entry name" value="POLYSERASE-RELATED"/>
    <property type="match status" value="1"/>
</dbReference>
<comment type="similarity">
    <text evidence="1">Belongs to the peptidase S1 family.</text>
</comment>
<dbReference type="PROSITE" id="PS00134">
    <property type="entry name" value="TRYPSIN_HIS"/>
    <property type="match status" value="1"/>
</dbReference>
<evidence type="ECO:0000256" key="3">
    <source>
        <dbReference type="ARBA" id="ARBA00022801"/>
    </source>
</evidence>
<evidence type="ECO:0000313" key="8">
    <source>
        <dbReference type="EMBL" id="KAJ8880658.1"/>
    </source>
</evidence>
<proteinExistence type="inferred from homology"/>
<dbReference type="InterPro" id="IPR001254">
    <property type="entry name" value="Trypsin_dom"/>
</dbReference>
<sequence>MAYLMHVAMSSLSFLPHLGLKREEKIQAGGSSIRDDYHLDGRIVGGYQISISRAPYQATYELNGRQKCGASVISNNYALSAAHCSISDAASAVSIRVGTDQRASGGSVHKASQIINHASYVTIPAPNFDVSLIKVATPFVYSASVKAIPLASSVPATGSAVLTSGFGTTTEGGAASAHLLQVQVNIISEAECNRDYPRRITAQMVCAGVEAGGKDTCQGDSGGPLVHSNQLVGVVSWGAGCARARSPGVYSNVPALRQWVREHAGV</sequence>
<dbReference type="InterPro" id="IPR050430">
    <property type="entry name" value="Peptidase_S1"/>
</dbReference>
<evidence type="ECO:0000256" key="1">
    <source>
        <dbReference type="ARBA" id="ARBA00007664"/>
    </source>
</evidence>
<dbReference type="SUPFAM" id="SSF50494">
    <property type="entry name" value="Trypsin-like serine proteases"/>
    <property type="match status" value="1"/>
</dbReference>
<dbReference type="Pfam" id="PF00089">
    <property type="entry name" value="Trypsin"/>
    <property type="match status" value="1"/>
</dbReference>
<keyword evidence="4 6" id="KW-0720">Serine protease</keyword>
<dbReference type="Gene3D" id="2.40.10.10">
    <property type="entry name" value="Trypsin-like serine proteases"/>
    <property type="match status" value="2"/>
</dbReference>
<dbReference type="InterPro" id="IPR001314">
    <property type="entry name" value="Peptidase_S1A"/>
</dbReference>
<dbReference type="InterPro" id="IPR018114">
    <property type="entry name" value="TRYPSIN_HIS"/>
</dbReference>
<gene>
    <name evidence="8" type="ORF">PR048_017128</name>
</gene>
<keyword evidence="5" id="KW-1015">Disulfide bond</keyword>
<evidence type="ECO:0000259" key="7">
    <source>
        <dbReference type="PROSITE" id="PS50240"/>
    </source>
</evidence>
<dbReference type="EMBL" id="JARBHB010000006">
    <property type="protein sequence ID" value="KAJ8880658.1"/>
    <property type="molecule type" value="Genomic_DNA"/>
</dbReference>
<reference evidence="8 9" key="1">
    <citation type="submission" date="2023-02" db="EMBL/GenBank/DDBJ databases">
        <title>LHISI_Scaffold_Assembly.</title>
        <authorList>
            <person name="Stuart O.P."/>
            <person name="Cleave R."/>
            <person name="Magrath M.J.L."/>
            <person name="Mikheyev A.S."/>
        </authorList>
    </citation>
    <scope>NUCLEOTIDE SEQUENCE [LARGE SCALE GENOMIC DNA]</scope>
    <source>
        <strain evidence="8">Daus_M_001</strain>
        <tissue evidence="8">Leg muscle</tissue>
    </source>
</reference>
<dbReference type="PANTHER" id="PTHR24276:SF91">
    <property type="entry name" value="AT26814P-RELATED"/>
    <property type="match status" value="1"/>
</dbReference>
<comment type="caution">
    <text evidence="8">The sequence shown here is derived from an EMBL/GenBank/DDBJ whole genome shotgun (WGS) entry which is preliminary data.</text>
</comment>
<evidence type="ECO:0000256" key="2">
    <source>
        <dbReference type="ARBA" id="ARBA00022670"/>
    </source>
</evidence>
<evidence type="ECO:0000256" key="6">
    <source>
        <dbReference type="RuleBase" id="RU363034"/>
    </source>
</evidence>
<keyword evidence="2 6" id="KW-0645">Protease</keyword>
<dbReference type="InterPro" id="IPR043504">
    <property type="entry name" value="Peptidase_S1_PA_chymotrypsin"/>
</dbReference>
<dbReference type="SMART" id="SM00020">
    <property type="entry name" value="Tryp_SPc"/>
    <property type="match status" value="1"/>
</dbReference>
<dbReference type="InterPro" id="IPR033116">
    <property type="entry name" value="TRYPSIN_SER"/>
</dbReference>
<protein>
    <recommendedName>
        <fullName evidence="7">Peptidase S1 domain-containing protein</fullName>
    </recommendedName>
</protein>
<evidence type="ECO:0000313" key="9">
    <source>
        <dbReference type="Proteomes" id="UP001159363"/>
    </source>
</evidence>
<dbReference type="InterPro" id="IPR009003">
    <property type="entry name" value="Peptidase_S1_PA"/>
</dbReference>